<dbReference type="Pfam" id="PF00440">
    <property type="entry name" value="TetR_N"/>
    <property type="match status" value="1"/>
</dbReference>
<dbReference type="OrthoDB" id="8688418at2"/>
<feature type="domain" description="HTH tetR-type" evidence="3">
    <location>
        <begin position="10"/>
        <end position="70"/>
    </location>
</feature>
<dbReference type="GO" id="GO:0003677">
    <property type="term" value="F:DNA binding"/>
    <property type="evidence" value="ECO:0007669"/>
    <property type="project" value="UniProtKB-UniRule"/>
</dbReference>
<dbReference type="EMBL" id="CP069534">
    <property type="protein sequence ID" value="QRP71392.1"/>
    <property type="molecule type" value="Genomic_DNA"/>
</dbReference>
<evidence type="ECO:0000313" key="6">
    <source>
        <dbReference type="Proteomes" id="UP000596145"/>
    </source>
</evidence>
<keyword evidence="1 2" id="KW-0238">DNA-binding</keyword>
<dbReference type="InterPro" id="IPR001647">
    <property type="entry name" value="HTH_TetR"/>
</dbReference>
<evidence type="ECO:0000259" key="3">
    <source>
        <dbReference type="PROSITE" id="PS50977"/>
    </source>
</evidence>
<dbReference type="InterPro" id="IPR009057">
    <property type="entry name" value="Homeodomain-like_sf"/>
</dbReference>
<dbReference type="GeneID" id="92759642"/>
<evidence type="ECO:0000256" key="1">
    <source>
        <dbReference type="ARBA" id="ARBA00023125"/>
    </source>
</evidence>
<gene>
    <name evidence="4" type="ORF">I6I10_11695</name>
    <name evidence="5" type="ORF">I6J21_04425</name>
</gene>
<reference evidence="4 6" key="1">
    <citation type="submission" date="2020-12" db="EMBL/GenBank/DDBJ databases">
        <title>FDA dAtabase for Regulatory Grade micrObial Sequences (FDA-ARGOS): Supporting development and validation of Infectious Disease Dx tests.</title>
        <authorList>
            <person name="Sproer C."/>
            <person name="Gronow S."/>
            <person name="Severitt S."/>
            <person name="Schroder I."/>
            <person name="Tallon L."/>
            <person name="Sadzewicz L."/>
            <person name="Zhao X."/>
            <person name="Boylan J."/>
            <person name="Ott S."/>
            <person name="Bowen H."/>
            <person name="Vavikolanu K."/>
            <person name="Mehta A."/>
            <person name="Aluvathingal J."/>
            <person name="Nadendla S."/>
            <person name="Lowell S."/>
            <person name="Myers T."/>
            <person name="Yan Y."/>
            <person name="Sichtig H."/>
        </authorList>
    </citation>
    <scope>NUCLEOTIDE SEQUENCE [LARGE SCALE GENOMIC DNA]</scope>
    <source>
        <strain evidence="4 6">FDAARGOS_1053</strain>
        <strain evidence="5">FDAARGOS_1191</strain>
    </source>
</reference>
<protein>
    <submittedName>
        <fullName evidence="4">TetR/AcrR family transcriptional regulator</fullName>
    </submittedName>
</protein>
<dbReference type="EMBL" id="CP066007">
    <property type="protein sequence ID" value="QQB46095.1"/>
    <property type="molecule type" value="Genomic_DNA"/>
</dbReference>
<dbReference type="Proteomes" id="UP000596145">
    <property type="component" value="Chromosome"/>
</dbReference>
<dbReference type="Proteomes" id="UP000617681">
    <property type="component" value="Chromosome"/>
</dbReference>
<sequence length="201" mass="22318">MNGLRETKKAATKELIAECAVRIALVDGIDKLTVARVTAAADVSPRTFHNYFPSRDSALRWYLESHLTALKKKLIEHIKQEESIINAVEAIVLEGLEEDLNSPSSLLSLYHLGQILETIDYGTTTKVWSTVLADGLNQLTPLTDLSEFECYTILSIAAEAGLKATGYQYPNLSKRAVIKNVRWTFDLLRNGVNPTYGLSHP</sequence>
<dbReference type="RefSeq" id="WP_005391828.1">
    <property type="nucleotide sequence ID" value="NZ_CP066007.1"/>
</dbReference>
<name>A0A7T4JUQ8_9CORY</name>
<feature type="DNA-binding region" description="H-T-H motif" evidence="2">
    <location>
        <begin position="33"/>
        <end position="52"/>
    </location>
</feature>
<dbReference type="Gene3D" id="1.10.357.10">
    <property type="entry name" value="Tetracycline Repressor, domain 2"/>
    <property type="match status" value="1"/>
</dbReference>
<dbReference type="AlphaFoldDB" id="A0A7T4JUQ8"/>
<dbReference type="SUPFAM" id="SSF46689">
    <property type="entry name" value="Homeodomain-like"/>
    <property type="match status" value="1"/>
</dbReference>
<evidence type="ECO:0000313" key="4">
    <source>
        <dbReference type="EMBL" id="QQB46095.1"/>
    </source>
</evidence>
<proteinExistence type="predicted"/>
<organism evidence="4 6">
    <name type="scientific">Corynebacterium glucuronolyticum</name>
    <dbReference type="NCBI Taxonomy" id="39791"/>
    <lineage>
        <taxon>Bacteria</taxon>
        <taxon>Bacillati</taxon>
        <taxon>Actinomycetota</taxon>
        <taxon>Actinomycetes</taxon>
        <taxon>Mycobacteriales</taxon>
        <taxon>Corynebacteriaceae</taxon>
        <taxon>Corynebacterium</taxon>
    </lineage>
</organism>
<evidence type="ECO:0000313" key="5">
    <source>
        <dbReference type="EMBL" id="QRP71392.1"/>
    </source>
</evidence>
<accession>A0A7T4JUQ8</accession>
<dbReference type="PROSITE" id="PS50977">
    <property type="entry name" value="HTH_TETR_2"/>
    <property type="match status" value="1"/>
</dbReference>
<evidence type="ECO:0000256" key="2">
    <source>
        <dbReference type="PROSITE-ProRule" id="PRU00335"/>
    </source>
</evidence>